<feature type="compositionally biased region" description="Polar residues" evidence="1">
    <location>
        <begin position="15"/>
        <end position="37"/>
    </location>
</feature>
<protein>
    <recommendedName>
        <fullName evidence="4">Cyclin N-terminal domain-containing protein</fullName>
    </recommendedName>
</protein>
<name>A0A9P6IQL6_MORAP</name>
<dbReference type="Gene3D" id="1.10.472.10">
    <property type="entry name" value="Cyclin-like"/>
    <property type="match status" value="1"/>
</dbReference>
<dbReference type="EMBL" id="JAAAHY010002413">
    <property type="protein sequence ID" value="KAF9944519.1"/>
    <property type="molecule type" value="Genomic_DNA"/>
</dbReference>
<dbReference type="AlphaFoldDB" id="A0A9P6IQL6"/>
<reference evidence="2" key="1">
    <citation type="journal article" date="2020" name="Fungal Divers.">
        <title>Resolving the Mortierellaceae phylogeny through synthesis of multi-gene phylogenetics and phylogenomics.</title>
        <authorList>
            <person name="Vandepol N."/>
            <person name="Liber J."/>
            <person name="Desiro A."/>
            <person name="Na H."/>
            <person name="Kennedy M."/>
            <person name="Barry K."/>
            <person name="Grigoriev I.V."/>
            <person name="Miller A.N."/>
            <person name="O'Donnell K."/>
            <person name="Stajich J.E."/>
            <person name="Bonito G."/>
        </authorList>
    </citation>
    <scope>NUCLEOTIDE SEQUENCE</scope>
    <source>
        <strain evidence="2">CK1249</strain>
    </source>
</reference>
<evidence type="ECO:0008006" key="4">
    <source>
        <dbReference type="Google" id="ProtNLM"/>
    </source>
</evidence>
<evidence type="ECO:0000313" key="3">
    <source>
        <dbReference type="Proteomes" id="UP000738359"/>
    </source>
</evidence>
<gene>
    <name evidence="2" type="ORF">BGZ70_004572</name>
</gene>
<evidence type="ECO:0000256" key="1">
    <source>
        <dbReference type="SAM" id="MobiDB-lite"/>
    </source>
</evidence>
<feature type="region of interest" description="Disordered" evidence="1">
    <location>
        <begin position="1"/>
        <end position="56"/>
    </location>
</feature>
<organism evidence="2 3">
    <name type="scientific">Mortierella alpina</name>
    <name type="common">Oleaginous fungus</name>
    <name type="synonym">Mortierella renispora</name>
    <dbReference type="NCBI Taxonomy" id="64518"/>
    <lineage>
        <taxon>Eukaryota</taxon>
        <taxon>Fungi</taxon>
        <taxon>Fungi incertae sedis</taxon>
        <taxon>Mucoromycota</taxon>
        <taxon>Mortierellomycotina</taxon>
        <taxon>Mortierellomycetes</taxon>
        <taxon>Mortierellales</taxon>
        <taxon>Mortierellaceae</taxon>
        <taxon>Mortierella</taxon>
    </lineage>
</organism>
<keyword evidence="3" id="KW-1185">Reference proteome</keyword>
<sequence length="498" mass="55026">FSTHLTVSRWEPSDESTATAPASTSIKTPSPMTSSVATFAEEKEDEEAQEEKAKEECKCLTPASEQKQQLQPQQQQPQNGHDLSQAARLMSLANYIRHIITLTSGKSLLHSPSALMQQRLVAVQQQQQQLRQEQLRKLQGWKPLSTENLSFNNEVHQQHHLPSPLSAGPGPIKPSASLSTRRHRHASEYHDHQLRRQLHHSQPSQQRDQNSLCLSQLEAEGHPLPSPVSPLVSMNGGVVQSRKQTKQNQTTLAFPPLLSIPFPNLTLTLALIYVDRLKAKYPEAKGEPGCSHRLFLVAYIIAAKYRCIVELAALTQESDNVVSADKDGEETQDATPTASKDDPQSVPIEERLSEARSRAELIFSNHEWVRLLCLGSFFRPLNSVTNTVKDEKNASMVGTTTTLPTQPIDDARCASQKPEPKSLLIQAVPSAAGDTKNEGKVGQVMASPSPAPMQATILQVEDLDRMEAEFLTFLSFDLSTRGQDIDTCWNLLVGNLGV</sequence>
<feature type="region of interest" description="Disordered" evidence="1">
    <location>
        <begin position="155"/>
        <end position="210"/>
    </location>
</feature>
<comment type="caution">
    <text evidence="2">The sequence shown here is derived from an EMBL/GenBank/DDBJ whole genome shotgun (WGS) entry which is preliminary data.</text>
</comment>
<proteinExistence type="predicted"/>
<feature type="compositionally biased region" description="Low complexity" evidence="1">
    <location>
        <begin position="66"/>
        <end position="78"/>
    </location>
</feature>
<feature type="region of interest" description="Disordered" evidence="1">
    <location>
        <begin position="63"/>
        <end position="82"/>
    </location>
</feature>
<feature type="non-terminal residue" evidence="2">
    <location>
        <position position="498"/>
    </location>
</feature>
<dbReference type="Proteomes" id="UP000738359">
    <property type="component" value="Unassembled WGS sequence"/>
</dbReference>
<accession>A0A9P6IQL6</accession>
<dbReference type="OrthoDB" id="244495at2759"/>
<evidence type="ECO:0000313" key="2">
    <source>
        <dbReference type="EMBL" id="KAF9944519.1"/>
    </source>
</evidence>
<dbReference type="CDD" id="cd20557">
    <property type="entry name" value="CYCLIN_ScPCL1-like"/>
    <property type="match status" value="1"/>
</dbReference>
<feature type="compositionally biased region" description="Polar residues" evidence="1">
    <location>
        <begin position="200"/>
        <end position="210"/>
    </location>
</feature>
<feature type="region of interest" description="Disordered" evidence="1">
    <location>
        <begin position="320"/>
        <end position="346"/>
    </location>
</feature>